<evidence type="ECO:0000256" key="4">
    <source>
        <dbReference type="ARBA" id="ARBA00022643"/>
    </source>
</evidence>
<evidence type="ECO:0000256" key="2">
    <source>
        <dbReference type="ARBA" id="ARBA00001966"/>
    </source>
</evidence>
<dbReference type="InterPro" id="IPR051793">
    <property type="entry name" value="NADH:flavin_oxidoreductase"/>
</dbReference>
<keyword evidence="12" id="KW-1185">Reference proteome</keyword>
<evidence type="ECO:0000256" key="3">
    <source>
        <dbReference type="ARBA" id="ARBA00022630"/>
    </source>
</evidence>
<dbReference type="InterPro" id="IPR001155">
    <property type="entry name" value="OxRdtase_FMN_N"/>
</dbReference>
<accession>A0ABS6TA12</accession>
<comment type="cofactor">
    <cofactor evidence="2">
        <name>[4Fe-4S] cluster</name>
        <dbReference type="ChEBI" id="CHEBI:49883"/>
    </cofactor>
</comment>
<dbReference type="EMBL" id="JAHUZB010000001">
    <property type="protein sequence ID" value="MBV7389746.1"/>
    <property type="molecule type" value="Genomic_DNA"/>
</dbReference>
<reference evidence="11 12" key="1">
    <citation type="submission" date="2021-06" db="EMBL/GenBank/DDBJ databases">
        <title>Enterococcus alishanensis sp. nov., a novel lactic acid bacterium isolated from fresh coffee beans.</title>
        <authorList>
            <person name="Chen Y.-S."/>
        </authorList>
    </citation>
    <scope>NUCLEOTIDE SEQUENCE [LARGE SCALE GENOMIC DNA]</scope>
    <source>
        <strain evidence="11 12">ALS3</strain>
    </source>
</reference>
<keyword evidence="3" id="KW-0285">Flavoprotein</keyword>
<dbReference type="CDD" id="cd02803">
    <property type="entry name" value="OYE_like_FMN_family"/>
    <property type="match status" value="1"/>
</dbReference>
<keyword evidence="6" id="KW-0560">Oxidoreductase</keyword>
<dbReference type="Pfam" id="PF00724">
    <property type="entry name" value="Oxidored_FMN"/>
    <property type="match status" value="1"/>
</dbReference>
<protein>
    <submittedName>
        <fullName evidence="11">NAD(P)/FAD-dependent oxidoreductase</fullName>
    </submittedName>
</protein>
<dbReference type="PANTHER" id="PTHR42917:SF2">
    <property type="entry name" value="2,4-DIENOYL-COA REDUCTASE [(2E)-ENOYL-COA-PRODUCING]"/>
    <property type="match status" value="1"/>
</dbReference>
<dbReference type="RefSeq" id="WP_218324790.1">
    <property type="nucleotide sequence ID" value="NZ_JAHUZB010000001.1"/>
</dbReference>
<comment type="cofactor">
    <cofactor evidence="1">
        <name>FMN</name>
        <dbReference type="ChEBI" id="CHEBI:58210"/>
    </cofactor>
</comment>
<dbReference type="InterPro" id="IPR023753">
    <property type="entry name" value="FAD/NAD-binding_dom"/>
</dbReference>
<dbReference type="Proteomes" id="UP000774130">
    <property type="component" value="Unassembled WGS sequence"/>
</dbReference>
<keyword evidence="5" id="KW-0479">Metal-binding</keyword>
<evidence type="ECO:0000259" key="9">
    <source>
        <dbReference type="Pfam" id="PF00724"/>
    </source>
</evidence>
<sequence>MKYPKIFTPGFIGKLSLKNRIVMPAMGTAYATAAGEASDDMIAYYEERAKNGCGLIITEITRVNNEHGRGLFNQLQAIDAQCVPQLERLADAVHKYDSKIFLQLHHPGRESNSMLQGGNQPVAPSAIPCGKTQEMPRELTTQECDDLVTAFVTGAVLAKTAGIDGVEIHAAHGYLLNGFLSPHTNKRTDKYGGSFQNRVRILGDILTYTKFMCGPDFPVSVRISGDDYIEGGNRIEDTVKIALLLESYGADVINVSSGTYESSPTIIEPNDYAQGWKKDLAKTIKEHVHVPVIAVNNIKEPSFAESLLEEDVCDFIGVGRAQLADSEWASKAKKGDELGIRKCIGCLYCFAELETGRKTKCAVNPRCGAEKTFAQLNEDGNKQDVVVIGGGPAGMQAAITLAKRQFTVTLFEKENQLGGALNIADKPPYKEKLTWLVETMSEELSRLDVKVKLGTEATIEAIEAIKPVGIFVASGAKPILPPLPGIDSDHVISAENYLTSQPELGKNVTVIGSGMTGLETAEVLANKGHDVTMVEMLPSIGSSVHYMILEGIMNRLNQHNVQFLTNTRLEAIDQNKTIVFNLLAGKSAVIEADNVVLALGVTPNIEIAETFKAICNNVRIIGDNAQAGRIAEAIHDGFNKAVVFN</sequence>
<gene>
    <name evidence="11" type="ORF">KUA55_03575</name>
</gene>
<evidence type="ECO:0000313" key="12">
    <source>
        <dbReference type="Proteomes" id="UP000774130"/>
    </source>
</evidence>
<name>A0ABS6TA12_9ENTE</name>
<evidence type="ECO:0000256" key="7">
    <source>
        <dbReference type="ARBA" id="ARBA00023004"/>
    </source>
</evidence>
<evidence type="ECO:0000313" key="11">
    <source>
        <dbReference type="EMBL" id="MBV7389746.1"/>
    </source>
</evidence>
<feature type="domain" description="FAD/NAD(P)-binding" evidence="10">
    <location>
        <begin position="384"/>
        <end position="615"/>
    </location>
</feature>
<proteinExistence type="predicted"/>
<evidence type="ECO:0000256" key="5">
    <source>
        <dbReference type="ARBA" id="ARBA00022723"/>
    </source>
</evidence>
<feature type="domain" description="NADH:flavin oxidoreductase/NADH oxidase N-terminal" evidence="9">
    <location>
        <begin position="5"/>
        <end position="336"/>
    </location>
</feature>
<keyword evidence="7" id="KW-0408">Iron</keyword>
<dbReference type="PANTHER" id="PTHR42917">
    <property type="entry name" value="2,4-DIENOYL-COA REDUCTASE"/>
    <property type="match status" value="1"/>
</dbReference>
<dbReference type="Pfam" id="PF07992">
    <property type="entry name" value="Pyr_redox_2"/>
    <property type="match status" value="1"/>
</dbReference>
<organism evidence="11 12">
    <name type="scientific">Enterococcus alishanensis</name>
    <dbReference type="NCBI Taxonomy" id="1303817"/>
    <lineage>
        <taxon>Bacteria</taxon>
        <taxon>Bacillati</taxon>
        <taxon>Bacillota</taxon>
        <taxon>Bacilli</taxon>
        <taxon>Lactobacillales</taxon>
        <taxon>Enterococcaceae</taxon>
        <taxon>Enterococcus</taxon>
    </lineage>
</organism>
<evidence type="ECO:0000259" key="10">
    <source>
        <dbReference type="Pfam" id="PF07992"/>
    </source>
</evidence>
<keyword evidence="4" id="KW-0288">FMN</keyword>
<keyword evidence="8" id="KW-0411">Iron-sulfur</keyword>
<evidence type="ECO:0000256" key="6">
    <source>
        <dbReference type="ARBA" id="ARBA00023002"/>
    </source>
</evidence>
<evidence type="ECO:0000256" key="1">
    <source>
        <dbReference type="ARBA" id="ARBA00001917"/>
    </source>
</evidence>
<evidence type="ECO:0000256" key="8">
    <source>
        <dbReference type="ARBA" id="ARBA00023014"/>
    </source>
</evidence>
<comment type="caution">
    <text evidence="11">The sequence shown here is derived from an EMBL/GenBank/DDBJ whole genome shotgun (WGS) entry which is preliminary data.</text>
</comment>